<gene>
    <name evidence="2" type="ORF">ASPFODRAFT_520431</name>
</gene>
<evidence type="ECO:0000313" key="3">
    <source>
        <dbReference type="Proteomes" id="UP000184063"/>
    </source>
</evidence>
<evidence type="ECO:0000256" key="1">
    <source>
        <dbReference type="SAM" id="MobiDB-lite"/>
    </source>
</evidence>
<dbReference type="VEuPathDB" id="FungiDB:ASPFODRAFT_520431"/>
<sequence length="65" mass="7523">MIKRLKTQWPDHVSQCSPPMASITRATGRRWSPIDGHPLTRERPHTTQDPKREHGTNWLPNVSAR</sequence>
<feature type="compositionally biased region" description="Basic and acidic residues" evidence="1">
    <location>
        <begin position="38"/>
        <end position="55"/>
    </location>
</feature>
<evidence type="ECO:0000313" key="2">
    <source>
        <dbReference type="EMBL" id="OJZ79814.1"/>
    </source>
</evidence>
<name>A0A1M3SZ67_ASPLC</name>
<protein>
    <submittedName>
        <fullName evidence="2">Uncharacterized protein</fullName>
    </submittedName>
</protein>
<dbReference type="AlphaFoldDB" id="A0A1M3SZ67"/>
<accession>A0A1M3SZ67</accession>
<organism evidence="2 3">
    <name type="scientific">Aspergillus luchuensis (strain CBS 106.47)</name>
    <dbReference type="NCBI Taxonomy" id="1137211"/>
    <lineage>
        <taxon>Eukaryota</taxon>
        <taxon>Fungi</taxon>
        <taxon>Dikarya</taxon>
        <taxon>Ascomycota</taxon>
        <taxon>Pezizomycotina</taxon>
        <taxon>Eurotiomycetes</taxon>
        <taxon>Eurotiomycetidae</taxon>
        <taxon>Eurotiales</taxon>
        <taxon>Aspergillaceae</taxon>
        <taxon>Aspergillus</taxon>
        <taxon>Aspergillus subgen. Circumdati</taxon>
    </lineage>
</organism>
<feature type="region of interest" description="Disordered" evidence="1">
    <location>
        <begin position="1"/>
        <end position="65"/>
    </location>
</feature>
<reference evidence="3" key="1">
    <citation type="journal article" date="2017" name="Genome Biol.">
        <title>Comparative genomics reveals high biological diversity and specific adaptations in the industrially and medically important fungal genus Aspergillus.</title>
        <authorList>
            <person name="de Vries R.P."/>
            <person name="Riley R."/>
            <person name="Wiebenga A."/>
            <person name="Aguilar-Osorio G."/>
            <person name="Amillis S."/>
            <person name="Uchima C.A."/>
            <person name="Anderluh G."/>
            <person name="Asadollahi M."/>
            <person name="Askin M."/>
            <person name="Barry K."/>
            <person name="Battaglia E."/>
            <person name="Bayram O."/>
            <person name="Benocci T."/>
            <person name="Braus-Stromeyer S.A."/>
            <person name="Caldana C."/>
            <person name="Canovas D."/>
            <person name="Cerqueira G.C."/>
            <person name="Chen F."/>
            <person name="Chen W."/>
            <person name="Choi C."/>
            <person name="Clum A."/>
            <person name="Dos Santos R.A."/>
            <person name="Damasio A.R."/>
            <person name="Diallinas G."/>
            <person name="Emri T."/>
            <person name="Fekete E."/>
            <person name="Flipphi M."/>
            <person name="Freyberg S."/>
            <person name="Gallo A."/>
            <person name="Gournas C."/>
            <person name="Habgood R."/>
            <person name="Hainaut M."/>
            <person name="Harispe M.L."/>
            <person name="Henrissat B."/>
            <person name="Hilden K.S."/>
            <person name="Hope R."/>
            <person name="Hossain A."/>
            <person name="Karabika E."/>
            <person name="Karaffa L."/>
            <person name="Karanyi Z."/>
            <person name="Krasevec N."/>
            <person name="Kuo A."/>
            <person name="Kusch H."/>
            <person name="LaButti K."/>
            <person name="Lagendijk E.L."/>
            <person name="Lapidus A."/>
            <person name="Levasseur A."/>
            <person name="Lindquist E."/>
            <person name="Lipzen A."/>
            <person name="Logrieco A.F."/>
            <person name="MacCabe A."/>
            <person name="Maekelae M.R."/>
            <person name="Malavazi I."/>
            <person name="Melin P."/>
            <person name="Meyer V."/>
            <person name="Mielnichuk N."/>
            <person name="Miskei M."/>
            <person name="Molnar A.P."/>
            <person name="Mule G."/>
            <person name="Ngan C.Y."/>
            <person name="Orejas M."/>
            <person name="Orosz E."/>
            <person name="Ouedraogo J.P."/>
            <person name="Overkamp K.M."/>
            <person name="Park H.-S."/>
            <person name="Perrone G."/>
            <person name="Piumi F."/>
            <person name="Punt P.J."/>
            <person name="Ram A.F."/>
            <person name="Ramon A."/>
            <person name="Rauscher S."/>
            <person name="Record E."/>
            <person name="Riano-Pachon D.M."/>
            <person name="Robert V."/>
            <person name="Roehrig J."/>
            <person name="Ruller R."/>
            <person name="Salamov A."/>
            <person name="Salih N.S."/>
            <person name="Samson R.A."/>
            <person name="Sandor E."/>
            <person name="Sanguinetti M."/>
            <person name="Schuetze T."/>
            <person name="Sepcic K."/>
            <person name="Shelest E."/>
            <person name="Sherlock G."/>
            <person name="Sophianopoulou V."/>
            <person name="Squina F.M."/>
            <person name="Sun H."/>
            <person name="Susca A."/>
            <person name="Todd R.B."/>
            <person name="Tsang A."/>
            <person name="Unkles S.E."/>
            <person name="van de Wiele N."/>
            <person name="van Rossen-Uffink D."/>
            <person name="Oliveira J.V."/>
            <person name="Vesth T.C."/>
            <person name="Visser J."/>
            <person name="Yu J.-H."/>
            <person name="Zhou M."/>
            <person name="Andersen M.R."/>
            <person name="Archer D.B."/>
            <person name="Baker S.E."/>
            <person name="Benoit I."/>
            <person name="Brakhage A.A."/>
            <person name="Braus G.H."/>
            <person name="Fischer R."/>
            <person name="Frisvad J.C."/>
            <person name="Goldman G.H."/>
            <person name="Houbraken J."/>
            <person name="Oakley B."/>
            <person name="Pocsi I."/>
            <person name="Scazzocchio C."/>
            <person name="Seiboth B."/>
            <person name="vanKuyk P.A."/>
            <person name="Wortman J."/>
            <person name="Dyer P.S."/>
            <person name="Grigoriev I.V."/>
        </authorList>
    </citation>
    <scope>NUCLEOTIDE SEQUENCE [LARGE SCALE GENOMIC DNA]</scope>
    <source>
        <strain evidence="3">CBS 106.47</strain>
    </source>
</reference>
<dbReference type="Proteomes" id="UP000184063">
    <property type="component" value="Unassembled WGS sequence"/>
</dbReference>
<dbReference type="EMBL" id="KV878271">
    <property type="protein sequence ID" value="OJZ79814.1"/>
    <property type="molecule type" value="Genomic_DNA"/>
</dbReference>
<proteinExistence type="predicted"/>